<evidence type="ECO:0000313" key="3">
    <source>
        <dbReference type="Proteomes" id="UP000235786"/>
    </source>
</evidence>
<evidence type="ECO:0000256" key="1">
    <source>
        <dbReference type="SAM" id="MobiDB-lite"/>
    </source>
</evidence>
<reference evidence="2 3" key="1">
    <citation type="submission" date="2016-04" db="EMBL/GenBank/DDBJ databases">
        <title>A degradative enzymes factory behind the ericoid mycorrhizal symbiosis.</title>
        <authorList>
            <consortium name="DOE Joint Genome Institute"/>
            <person name="Martino E."/>
            <person name="Morin E."/>
            <person name="Grelet G."/>
            <person name="Kuo A."/>
            <person name="Kohler A."/>
            <person name="Daghino S."/>
            <person name="Barry K."/>
            <person name="Choi C."/>
            <person name="Cichocki N."/>
            <person name="Clum A."/>
            <person name="Copeland A."/>
            <person name="Hainaut M."/>
            <person name="Haridas S."/>
            <person name="Labutti K."/>
            <person name="Lindquist E."/>
            <person name="Lipzen A."/>
            <person name="Khouja H.-R."/>
            <person name="Murat C."/>
            <person name="Ohm R."/>
            <person name="Olson A."/>
            <person name="Spatafora J."/>
            <person name="Veneault-Fourrey C."/>
            <person name="Henrissat B."/>
            <person name="Grigoriev I."/>
            <person name="Martin F."/>
            <person name="Perotto S."/>
        </authorList>
    </citation>
    <scope>NUCLEOTIDE SEQUENCE [LARGE SCALE GENOMIC DNA]</scope>
    <source>
        <strain evidence="2 3">F</strain>
    </source>
</reference>
<feature type="region of interest" description="Disordered" evidence="1">
    <location>
        <begin position="1"/>
        <end position="21"/>
    </location>
</feature>
<feature type="compositionally biased region" description="Basic and acidic residues" evidence="1">
    <location>
        <begin position="12"/>
        <end position="21"/>
    </location>
</feature>
<dbReference type="Proteomes" id="UP000235786">
    <property type="component" value="Unassembled WGS sequence"/>
</dbReference>
<protein>
    <submittedName>
        <fullName evidence="2">Uncharacterized protein</fullName>
    </submittedName>
</protein>
<sequence length="51" mass="5662">MPLAPSLILSQDSKRWHHDPPPDPFRITQCSSLTHPLCPVDHLSSICLVSS</sequence>
<proteinExistence type="predicted"/>
<evidence type="ECO:0000313" key="2">
    <source>
        <dbReference type="EMBL" id="PMD47335.1"/>
    </source>
</evidence>
<gene>
    <name evidence="2" type="ORF">L207DRAFT_154852</name>
</gene>
<accession>A0A2J6S9A1</accession>
<keyword evidence="3" id="KW-1185">Reference proteome</keyword>
<name>A0A2J6S9A1_HYAVF</name>
<dbReference type="AlphaFoldDB" id="A0A2J6S9A1"/>
<organism evidence="2 3">
    <name type="scientific">Hyaloscypha variabilis (strain UAMH 11265 / GT02V1 / F)</name>
    <name type="common">Meliniomyces variabilis</name>
    <dbReference type="NCBI Taxonomy" id="1149755"/>
    <lineage>
        <taxon>Eukaryota</taxon>
        <taxon>Fungi</taxon>
        <taxon>Dikarya</taxon>
        <taxon>Ascomycota</taxon>
        <taxon>Pezizomycotina</taxon>
        <taxon>Leotiomycetes</taxon>
        <taxon>Helotiales</taxon>
        <taxon>Hyaloscyphaceae</taxon>
        <taxon>Hyaloscypha</taxon>
        <taxon>Hyaloscypha variabilis</taxon>
    </lineage>
</organism>
<dbReference type="EMBL" id="KZ613938">
    <property type="protein sequence ID" value="PMD47335.1"/>
    <property type="molecule type" value="Genomic_DNA"/>
</dbReference>